<dbReference type="PATRIC" id="fig|1292037.4.peg.7228"/>
<organism evidence="1 2">
    <name type="scientific">Amycolatopsis vancoresmycina DSM 44592</name>
    <dbReference type="NCBI Taxonomy" id="1292037"/>
    <lineage>
        <taxon>Bacteria</taxon>
        <taxon>Bacillati</taxon>
        <taxon>Actinomycetota</taxon>
        <taxon>Actinomycetes</taxon>
        <taxon>Pseudonocardiales</taxon>
        <taxon>Pseudonocardiaceae</taxon>
        <taxon>Amycolatopsis</taxon>
    </lineage>
</organism>
<dbReference type="Proteomes" id="UP000014139">
    <property type="component" value="Unassembled WGS sequence"/>
</dbReference>
<protein>
    <submittedName>
        <fullName evidence="1">Uncharacterized protein</fullName>
    </submittedName>
</protein>
<dbReference type="SUPFAM" id="SSF51445">
    <property type="entry name" value="(Trans)glycosidases"/>
    <property type="match status" value="1"/>
</dbReference>
<reference evidence="1 2" key="1">
    <citation type="submission" date="2013-02" db="EMBL/GenBank/DDBJ databases">
        <title>Draft genome sequence of Amycolatopsis vancoresmycina strain DSM 44592T.</title>
        <authorList>
            <person name="Kumar S."/>
            <person name="Kaur N."/>
            <person name="Kaur C."/>
            <person name="Raghava G.P.S."/>
            <person name="Mayilraj S."/>
        </authorList>
    </citation>
    <scope>NUCLEOTIDE SEQUENCE [LARGE SCALE GENOMIC DNA]</scope>
    <source>
        <strain evidence="1 2">DSM 44592</strain>
    </source>
</reference>
<dbReference type="eggNOG" id="ENOG5033XEQ">
    <property type="taxonomic scope" value="Bacteria"/>
</dbReference>
<dbReference type="EMBL" id="AOUO01000654">
    <property type="protein sequence ID" value="EOD63156.1"/>
    <property type="molecule type" value="Genomic_DNA"/>
</dbReference>
<sequence length="268" mass="28677">MYDAVTAANIPGDALMVAGYIDRIVLAPWTDADWMRFPRAVKVEIVKKASSNRGHVLDVEPGDARPDEAPGWVRMRRAAGADPTVYCSWSAWPTVRAAFAAAGVAEPHWWIARYDNDPTIPAGAVAKQYRGDVAPGFDVSAVADYWPGVDPAPGGNGSPTEQGEDEDMMRVDCKAIPSNGFATLDLAGGDDARITIYPGRQPVWIGDVFWWGEGHVPGDNTTGGLGNNPSPGPDALRVSAITTFRCPKALLAEVNFSSNTDFHIVARG</sequence>
<gene>
    <name evidence="1" type="ORF">H480_38505</name>
</gene>
<dbReference type="InterPro" id="IPR017853">
    <property type="entry name" value="GH"/>
</dbReference>
<dbReference type="AlphaFoldDB" id="R1HS41"/>
<evidence type="ECO:0000313" key="2">
    <source>
        <dbReference type="Proteomes" id="UP000014139"/>
    </source>
</evidence>
<keyword evidence="2" id="KW-1185">Reference proteome</keyword>
<name>R1HS41_9PSEU</name>
<evidence type="ECO:0000313" key="1">
    <source>
        <dbReference type="EMBL" id="EOD63156.1"/>
    </source>
</evidence>
<comment type="caution">
    <text evidence="1">The sequence shown here is derived from an EMBL/GenBank/DDBJ whole genome shotgun (WGS) entry which is preliminary data.</text>
</comment>
<proteinExistence type="predicted"/>
<accession>R1HS41</accession>
<dbReference type="OrthoDB" id="3599513at2"/>